<proteinExistence type="inferred from homology"/>
<dbReference type="InterPro" id="IPR023707">
    <property type="entry name" value="OM_assembly_BamA"/>
</dbReference>
<accession>A0A3A5KY11</accession>
<comment type="caution">
    <text evidence="11">The sequence shown here is derived from an EMBL/GenBank/DDBJ whole genome shotgun (WGS) entry which is preliminary data.</text>
</comment>
<evidence type="ECO:0000256" key="8">
    <source>
        <dbReference type="HAMAP-Rule" id="MF_01430"/>
    </source>
</evidence>
<evidence type="ECO:0000256" key="5">
    <source>
        <dbReference type="ARBA" id="ARBA00022737"/>
    </source>
</evidence>
<dbReference type="Pfam" id="PF07244">
    <property type="entry name" value="POTRA"/>
    <property type="match status" value="5"/>
</dbReference>
<evidence type="ECO:0000256" key="3">
    <source>
        <dbReference type="ARBA" id="ARBA00022692"/>
    </source>
</evidence>
<comment type="similarity">
    <text evidence="8">Belongs to the BamA family.</text>
</comment>
<comment type="function">
    <text evidence="8">Part of the outer membrane protein assembly complex, which is involved in assembly and insertion of beta-barrel proteins into the outer membrane.</text>
</comment>
<dbReference type="HAMAP" id="MF_01430">
    <property type="entry name" value="OM_assembly_BamA"/>
    <property type="match status" value="1"/>
</dbReference>
<evidence type="ECO:0000256" key="7">
    <source>
        <dbReference type="ARBA" id="ARBA00023237"/>
    </source>
</evidence>
<dbReference type="GO" id="GO:0009279">
    <property type="term" value="C:cell outer membrane"/>
    <property type="evidence" value="ECO:0007669"/>
    <property type="project" value="UniProtKB-SubCell"/>
</dbReference>
<dbReference type="EMBL" id="QZWZ01000016">
    <property type="protein sequence ID" value="RJT36168.1"/>
    <property type="molecule type" value="Genomic_DNA"/>
</dbReference>
<dbReference type="PANTHER" id="PTHR12815:SF23">
    <property type="entry name" value="OUTER MEMBRANE PROTEIN ASSEMBLY FACTOR BAMA"/>
    <property type="match status" value="1"/>
</dbReference>
<comment type="subcellular location">
    <subcellularLocation>
        <location evidence="8">Cell outer membrane</location>
    </subcellularLocation>
    <subcellularLocation>
        <location evidence="1">Membrane</location>
    </subcellularLocation>
</comment>
<evidence type="ECO:0000256" key="4">
    <source>
        <dbReference type="ARBA" id="ARBA00022729"/>
    </source>
</evidence>
<feature type="domain" description="POTRA" evidence="10">
    <location>
        <begin position="360"/>
        <end position="433"/>
    </location>
</feature>
<dbReference type="RefSeq" id="WP_120016198.1">
    <property type="nucleotide sequence ID" value="NZ_QZWZ01000016.1"/>
</dbReference>
<dbReference type="InterPro" id="IPR000184">
    <property type="entry name" value="Bac_surfAg_D15"/>
</dbReference>
<feature type="signal peptide" evidence="8">
    <location>
        <begin position="1"/>
        <end position="27"/>
    </location>
</feature>
<keyword evidence="2 8" id="KW-1134">Transmembrane beta strand</keyword>
<keyword evidence="7 8" id="KW-0998">Cell outer membrane</keyword>
<dbReference type="GO" id="GO:0051205">
    <property type="term" value="P:protein insertion into membrane"/>
    <property type="evidence" value="ECO:0007669"/>
    <property type="project" value="UniProtKB-UniRule"/>
</dbReference>
<name>A0A3A5KY11_9HYPH</name>
<dbReference type="OrthoDB" id="9803054at2"/>
<dbReference type="AlphaFoldDB" id="A0A3A5KY11"/>
<dbReference type="Gene3D" id="2.40.160.50">
    <property type="entry name" value="membrane protein fhac: a member of the omp85/tpsb transporter family"/>
    <property type="match status" value="1"/>
</dbReference>
<dbReference type="PANTHER" id="PTHR12815">
    <property type="entry name" value="SORTING AND ASSEMBLY MACHINERY SAMM50 PROTEIN FAMILY MEMBER"/>
    <property type="match status" value="1"/>
</dbReference>
<evidence type="ECO:0000313" key="12">
    <source>
        <dbReference type="Proteomes" id="UP000272706"/>
    </source>
</evidence>
<dbReference type="PROSITE" id="PS51779">
    <property type="entry name" value="POTRA"/>
    <property type="match status" value="4"/>
</dbReference>
<evidence type="ECO:0000313" key="11">
    <source>
        <dbReference type="EMBL" id="RJT36168.1"/>
    </source>
</evidence>
<keyword evidence="5 8" id="KW-0677">Repeat</keyword>
<keyword evidence="4 8" id="KW-0732">Signal</keyword>
<evidence type="ECO:0000256" key="9">
    <source>
        <dbReference type="NCBIfam" id="TIGR03303"/>
    </source>
</evidence>
<organism evidence="11 12">
    <name type="scientific">Mesorhizobium waimense</name>
    <dbReference type="NCBI Taxonomy" id="1300307"/>
    <lineage>
        <taxon>Bacteria</taxon>
        <taxon>Pseudomonadati</taxon>
        <taxon>Pseudomonadota</taxon>
        <taxon>Alphaproteobacteria</taxon>
        <taxon>Hyphomicrobiales</taxon>
        <taxon>Phyllobacteriaceae</taxon>
        <taxon>Mesorhizobium</taxon>
    </lineage>
</organism>
<dbReference type="Proteomes" id="UP000272706">
    <property type="component" value="Unassembled WGS sequence"/>
</dbReference>
<dbReference type="InterPro" id="IPR039910">
    <property type="entry name" value="D15-like"/>
</dbReference>
<keyword evidence="6 8" id="KW-0472">Membrane</keyword>
<feature type="domain" description="POTRA" evidence="10">
    <location>
        <begin position="187"/>
        <end position="275"/>
    </location>
</feature>
<dbReference type="Pfam" id="PF01103">
    <property type="entry name" value="Omp85"/>
    <property type="match status" value="1"/>
</dbReference>
<gene>
    <name evidence="8 11" type="primary">bamA</name>
    <name evidence="11" type="ORF">D3227_20890</name>
</gene>
<keyword evidence="12" id="KW-1185">Reference proteome</keyword>
<feature type="chain" id="PRO_5017491446" description="Outer membrane protein assembly factor BamA" evidence="8">
    <location>
        <begin position="28"/>
        <end position="790"/>
    </location>
</feature>
<dbReference type="Gene3D" id="3.10.20.310">
    <property type="entry name" value="membrane protein fhac"/>
    <property type="match status" value="5"/>
</dbReference>
<comment type="subunit">
    <text evidence="8">Part of the Bam complex.</text>
</comment>
<dbReference type="GO" id="GO:0043165">
    <property type="term" value="P:Gram-negative-bacterium-type cell outer membrane assembly"/>
    <property type="evidence" value="ECO:0007669"/>
    <property type="project" value="UniProtKB-UniRule"/>
</dbReference>
<evidence type="ECO:0000256" key="1">
    <source>
        <dbReference type="ARBA" id="ARBA00004370"/>
    </source>
</evidence>
<evidence type="ECO:0000256" key="2">
    <source>
        <dbReference type="ARBA" id="ARBA00022452"/>
    </source>
</evidence>
<reference evidence="11 12" key="1">
    <citation type="submission" date="2018-09" db="EMBL/GenBank/DDBJ databases">
        <title>Mesorhizobium carmichaelinearum sp. nov. isolated from Carmichaelinea spp. root nodules in New Zealand.</title>
        <authorList>
            <person name="De Meyer S.E."/>
        </authorList>
    </citation>
    <scope>NUCLEOTIDE SEQUENCE [LARGE SCALE GENOMIC DNA]</scope>
    <source>
        <strain evidence="11 12">ICMP19557</strain>
    </source>
</reference>
<dbReference type="InterPro" id="IPR010827">
    <property type="entry name" value="BamA/TamA_POTRA"/>
</dbReference>
<dbReference type="InterPro" id="IPR034746">
    <property type="entry name" value="POTRA"/>
</dbReference>
<evidence type="ECO:0000256" key="6">
    <source>
        <dbReference type="ARBA" id="ARBA00023136"/>
    </source>
</evidence>
<keyword evidence="3 8" id="KW-0812">Transmembrane</keyword>
<sequence precursor="true">MKAASKFLSAASAVALSAALVVPGALAVQFVATSAAEAAVVSRIEVSGNQRVDADTIRNYIQIKPGKAFSSSDIDDAVKALFGTGLFSDVQINQVGSSLVVKVSEYQVVNQVLFQGNKKLKDNALAIAVQLKPRGTFSQATLDSDVEAVKAAYRRIGRDDAAVTTQIMNLGDNRVNVVFNINEGGRTQIASINFVGNSAYSSRRLSDVIATKRSSWLSFVLRDDVYDEDKLRADQELLRRFYYNHGYADFQVVSAVGELDNTTNKYTVTITVQEGDRYTFGDVSVESTIPEVDSKSLESVVQTHKGDVYNAKDVEDTIIALTEKVAGSGYAFAQVTPRGDRNFENHTISVVYTIDQGTKAYIERIEIRGNDRTRDYVIRREFDVSEGDAFNQVLIQRAKKRLEALDYFEKVDISTVPGSQPDQVVLVVDVVEKSTGEFSVGAGYSTGGETAGPSVEGSITERNFLGRGQFIKVSAGGGKNSRDYSLSFTEPYFLGRRIAAGFDIYQQTRNYDNYDSETLGATVRFGLPITDDISTQLAYNIAQEKYKFDDDCDDNDDGVLGDCDVSQAIKNGIAESPWIKSSVSVGLVYNTIDDMKNPHEGIYANVTTELAGLGGDAKFVKVTGRGSVYQTLSEQLDLVGLVSAGAGHVESYGSDGLRIFDHFQSSDRMVRGFAYGGIGPVASDNNDDHLGGTTYFNASAEAQFPLPVIPESFGLRGAVFADAATLYGNKIADQSLVDQSTTGMQLRASVGVGLMWASPFGPIRIDYAVPVKKEATDDVQEFNFGIATRF</sequence>
<dbReference type="NCBIfam" id="TIGR03303">
    <property type="entry name" value="OM_YaeT"/>
    <property type="match status" value="1"/>
</dbReference>
<evidence type="ECO:0000259" key="10">
    <source>
        <dbReference type="PROSITE" id="PS51779"/>
    </source>
</evidence>
<dbReference type="PIRSF" id="PIRSF006076">
    <property type="entry name" value="OM_assembly_OMP85"/>
    <property type="match status" value="1"/>
</dbReference>
<protein>
    <recommendedName>
        <fullName evidence="8 9">Outer membrane protein assembly factor BamA</fullName>
    </recommendedName>
</protein>
<feature type="domain" description="POTRA" evidence="10">
    <location>
        <begin position="107"/>
        <end position="184"/>
    </location>
</feature>
<feature type="domain" description="POTRA" evidence="10">
    <location>
        <begin position="39"/>
        <end position="106"/>
    </location>
</feature>